<organism evidence="1 2">
    <name type="scientific">Gottschalkia purinilytica</name>
    <name type="common">Clostridium purinilyticum</name>
    <dbReference type="NCBI Taxonomy" id="1503"/>
    <lineage>
        <taxon>Bacteria</taxon>
        <taxon>Bacillati</taxon>
        <taxon>Bacillota</taxon>
        <taxon>Tissierellia</taxon>
        <taxon>Tissierellales</taxon>
        <taxon>Gottschalkiaceae</taxon>
        <taxon>Gottschalkia</taxon>
    </lineage>
</organism>
<dbReference type="EMBL" id="LGSS01000006">
    <property type="protein sequence ID" value="KNF08543.1"/>
    <property type="molecule type" value="Genomic_DNA"/>
</dbReference>
<accession>A0A0L0WAI9</accession>
<evidence type="ECO:0000313" key="1">
    <source>
        <dbReference type="EMBL" id="KNF08543.1"/>
    </source>
</evidence>
<comment type="caution">
    <text evidence="1">The sequence shown here is derived from an EMBL/GenBank/DDBJ whole genome shotgun (WGS) entry which is preliminary data.</text>
</comment>
<name>A0A0L0WAI9_GOTPU</name>
<keyword evidence="2" id="KW-1185">Reference proteome</keyword>
<evidence type="ECO:0008006" key="3">
    <source>
        <dbReference type="Google" id="ProtNLM"/>
    </source>
</evidence>
<sequence length="197" mass="22426">MSKNVTSEKVEDIKSVTVASSVLANLLSVTDRRIRDLAQEGIIVRVKKGRYDLAQSIKNYIVHLKANNDIKEVKNDNLDLDTERALHEIVKREKTELQVKVMKGELHYAEDVEKVMTDMLANFRSKILGLAPKLAPMLVSRSNLTEVQDIINNECLLALSELADYDPILFYNEKYIDFELEEDTSGDVVEKNKNKDS</sequence>
<dbReference type="STRING" id="1503.CLPU_6c00290"/>
<dbReference type="RefSeq" id="WP_050355067.1">
    <property type="nucleotide sequence ID" value="NZ_LGSS01000006.1"/>
</dbReference>
<gene>
    <name evidence="1" type="ORF">CLPU_6c00290</name>
</gene>
<dbReference type="Proteomes" id="UP000037267">
    <property type="component" value="Unassembled WGS sequence"/>
</dbReference>
<evidence type="ECO:0000313" key="2">
    <source>
        <dbReference type="Proteomes" id="UP000037267"/>
    </source>
</evidence>
<reference evidence="2" key="1">
    <citation type="submission" date="2015-07" db="EMBL/GenBank/DDBJ databases">
        <title>Draft genome sequence of the purine-degrading Gottschalkia purinilyticum DSM 1384 (formerly Clostridium purinilyticum).</title>
        <authorList>
            <person name="Poehlein A."/>
            <person name="Schiel-Bengelsdorf B."/>
            <person name="Bengelsdorf F.R."/>
            <person name="Daniel R."/>
            <person name="Duerre P."/>
        </authorList>
    </citation>
    <scope>NUCLEOTIDE SEQUENCE [LARGE SCALE GENOMIC DNA]</scope>
    <source>
        <strain evidence="2">DSM 1384</strain>
    </source>
</reference>
<protein>
    <recommendedName>
        <fullName evidence="3">Phage DNA packaging protein, Nu1 subunit of terminase</fullName>
    </recommendedName>
</protein>
<proteinExistence type="predicted"/>
<dbReference type="AlphaFoldDB" id="A0A0L0WAI9"/>